<feature type="compositionally biased region" description="Low complexity" evidence="1">
    <location>
        <begin position="75"/>
        <end position="96"/>
    </location>
</feature>
<evidence type="ECO:0000256" key="1">
    <source>
        <dbReference type="SAM" id="MobiDB-lite"/>
    </source>
</evidence>
<dbReference type="EMBL" id="VSSQ01054406">
    <property type="protein sequence ID" value="MPN08362.1"/>
    <property type="molecule type" value="Genomic_DNA"/>
</dbReference>
<evidence type="ECO:0000313" key="2">
    <source>
        <dbReference type="EMBL" id="MPN08362.1"/>
    </source>
</evidence>
<gene>
    <name evidence="2" type="ORF">SDC9_155644</name>
</gene>
<feature type="region of interest" description="Disordered" evidence="1">
    <location>
        <begin position="42"/>
        <end position="109"/>
    </location>
</feature>
<dbReference type="AlphaFoldDB" id="A0A645F4B5"/>
<protein>
    <submittedName>
        <fullName evidence="2">Uncharacterized protein</fullName>
    </submittedName>
</protein>
<reference evidence="2" key="1">
    <citation type="submission" date="2019-08" db="EMBL/GenBank/DDBJ databases">
        <authorList>
            <person name="Kucharzyk K."/>
            <person name="Murdoch R.W."/>
            <person name="Higgins S."/>
            <person name="Loffler F."/>
        </authorList>
    </citation>
    <scope>NUCLEOTIDE SEQUENCE</scope>
</reference>
<comment type="caution">
    <text evidence="2">The sequence shown here is derived from an EMBL/GenBank/DDBJ whole genome shotgun (WGS) entry which is preliminary data.</text>
</comment>
<sequence length="160" mass="17411">MTRSTTRSSCRRPAKAPVMHPPTGWAPQAFRRRMTGRSAATWMPTWSSSDRGSQACPPPSSWRANMASRPSCWRPTKAPGAAPAAMAARARTPAGASTDQAGSPVMAKRQHSSWMLKSAKAFKHSRTWWPSSPNASRSLEVISTSPTATRRWTFCAAKPS</sequence>
<feature type="region of interest" description="Disordered" evidence="1">
    <location>
        <begin position="1"/>
        <end position="28"/>
    </location>
</feature>
<proteinExistence type="predicted"/>
<accession>A0A645F4B5</accession>
<organism evidence="2">
    <name type="scientific">bioreactor metagenome</name>
    <dbReference type="NCBI Taxonomy" id="1076179"/>
    <lineage>
        <taxon>unclassified sequences</taxon>
        <taxon>metagenomes</taxon>
        <taxon>ecological metagenomes</taxon>
    </lineage>
</organism>
<name>A0A645F4B5_9ZZZZ</name>